<dbReference type="SUPFAM" id="SSF47616">
    <property type="entry name" value="GST C-terminal domain-like"/>
    <property type="match status" value="1"/>
</dbReference>
<dbReference type="PANTHER" id="PTHR12289">
    <property type="entry name" value="METAXIN RELATED"/>
    <property type="match status" value="1"/>
</dbReference>
<dbReference type="SFLD" id="SFLDG01200">
    <property type="entry name" value="SUF1.1"/>
    <property type="match status" value="1"/>
</dbReference>
<evidence type="ECO:0000259" key="1">
    <source>
        <dbReference type="PROSITE" id="PS50404"/>
    </source>
</evidence>
<dbReference type="RefSeq" id="WP_057839968.1">
    <property type="nucleotide sequence ID" value="NZ_LLXZ01000205.1"/>
</dbReference>
<dbReference type="GO" id="GO:0016740">
    <property type="term" value="F:transferase activity"/>
    <property type="evidence" value="ECO:0007669"/>
    <property type="project" value="UniProtKB-KW"/>
</dbReference>
<dbReference type="SUPFAM" id="SSF52833">
    <property type="entry name" value="Thioredoxin-like"/>
    <property type="match status" value="1"/>
</dbReference>
<dbReference type="InterPro" id="IPR004045">
    <property type="entry name" value="Glutathione_S-Trfase_N"/>
</dbReference>
<keyword evidence="2" id="KW-0808">Transferase</keyword>
<dbReference type="AlphaFoldDB" id="A0A0R3KRY7"/>
<dbReference type="STRING" id="280332.CQ12_03615"/>
<dbReference type="InterPro" id="IPR050931">
    <property type="entry name" value="Mito_Protein_Transport_Metaxin"/>
</dbReference>
<dbReference type="OrthoDB" id="7664269at2"/>
<dbReference type="InterPro" id="IPR036249">
    <property type="entry name" value="Thioredoxin-like_sf"/>
</dbReference>
<dbReference type="Pfam" id="PF17172">
    <property type="entry name" value="GST_N_4"/>
    <property type="match status" value="1"/>
</dbReference>
<organism evidence="2 3">
    <name type="scientific">Bradyrhizobium jicamae</name>
    <dbReference type="NCBI Taxonomy" id="280332"/>
    <lineage>
        <taxon>Bacteria</taxon>
        <taxon>Pseudomonadati</taxon>
        <taxon>Pseudomonadota</taxon>
        <taxon>Alphaproteobacteria</taxon>
        <taxon>Hyphomicrobiales</taxon>
        <taxon>Nitrobacteraceae</taxon>
        <taxon>Bradyrhizobium</taxon>
    </lineage>
</organism>
<reference evidence="2 3" key="1">
    <citation type="submission" date="2014-03" db="EMBL/GenBank/DDBJ databases">
        <title>Bradyrhizobium valentinum sp. nov., isolated from effective nodules of Lupinus mariae-josephae, a lupine endemic of basic-lime soils in Eastern Spain.</title>
        <authorList>
            <person name="Duran D."/>
            <person name="Rey L."/>
            <person name="Navarro A."/>
            <person name="Busquets A."/>
            <person name="Imperial J."/>
            <person name="Ruiz-Argueso T."/>
        </authorList>
    </citation>
    <scope>NUCLEOTIDE SEQUENCE [LARGE SCALE GENOMIC DNA]</scope>
    <source>
        <strain evidence="2 3">PAC68</strain>
    </source>
</reference>
<dbReference type="Gene3D" id="1.20.1050.10">
    <property type="match status" value="1"/>
</dbReference>
<proteinExistence type="predicted"/>
<dbReference type="EMBL" id="LLXZ01000205">
    <property type="protein sequence ID" value="KRQ95682.1"/>
    <property type="molecule type" value="Genomic_DNA"/>
</dbReference>
<evidence type="ECO:0000313" key="2">
    <source>
        <dbReference type="EMBL" id="KRQ95682.1"/>
    </source>
</evidence>
<dbReference type="Gene3D" id="3.40.30.10">
    <property type="entry name" value="Glutaredoxin"/>
    <property type="match status" value="1"/>
</dbReference>
<gene>
    <name evidence="2" type="ORF">CQ12_03615</name>
</gene>
<dbReference type="CDD" id="cd03080">
    <property type="entry name" value="GST_N_Metaxin_like"/>
    <property type="match status" value="1"/>
</dbReference>
<dbReference type="InterPro" id="IPR040079">
    <property type="entry name" value="Glutathione_S-Trfase"/>
</dbReference>
<feature type="domain" description="GST N-terminal" evidence="1">
    <location>
        <begin position="1"/>
        <end position="77"/>
    </location>
</feature>
<dbReference type="SFLD" id="SFLDG01180">
    <property type="entry name" value="SUF1"/>
    <property type="match status" value="1"/>
</dbReference>
<dbReference type="CDD" id="cd03193">
    <property type="entry name" value="GST_C_Metaxin"/>
    <property type="match status" value="1"/>
</dbReference>
<sequence length="243" mass="27066">MITLYGSGPNFGLPDASPFVTKAETLLRMSKLPFEKALMSFSKAPKGKIPYIEDDGQLLGDSTLIRWHLEKKYGIDFDAGLSAEQLAVAWAFEKMAEDNLYWASVYFRWMIDDNFRKGPVNFFKGVPAPVRPVVVSMIRRRLRKTLHGQGIGRHSPDEITAIGIRSIDAMAAYLGDKPFFMGREPTGIDATMFAFAVSAICPLFESELQRAAAGHANLRRYVSRMTARFYPELSEIAGCQAAA</sequence>
<evidence type="ECO:0000313" key="3">
    <source>
        <dbReference type="Proteomes" id="UP000050863"/>
    </source>
</evidence>
<comment type="caution">
    <text evidence="2">The sequence shown here is derived from an EMBL/GenBank/DDBJ whole genome shotgun (WGS) entry which is preliminary data.</text>
</comment>
<dbReference type="InterPro" id="IPR012336">
    <property type="entry name" value="Thioredoxin-like_fold"/>
</dbReference>
<keyword evidence="3" id="KW-1185">Reference proteome</keyword>
<dbReference type="InterPro" id="IPR026928">
    <property type="entry name" value="FAX/IsoI-like"/>
</dbReference>
<accession>A0A0R3KRY7</accession>
<name>A0A0R3KRY7_9BRAD</name>
<dbReference type="InterPro" id="IPR036282">
    <property type="entry name" value="Glutathione-S-Trfase_C_sf"/>
</dbReference>
<dbReference type="PROSITE" id="PS50404">
    <property type="entry name" value="GST_NTER"/>
    <property type="match status" value="1"/>
</dbReference>
<dbReference type="InterPro" id="IPR033468">
    <property type="entry name" value="Metaxin_GST"/>
</dbReference>
<dbReference type="Pfam" id="PF17171">
    <property type="entry name" value="GST_C_6"/>
    <property type="match status" value="1"/>
</dbReference>
<dbReference type="Proteomes" id="UP000050863">
    <property type="component" value="Unassembled WGS sequence"/>
</dbReference>
<dbReference type="PANTHER" id="PTHR12289:SF41">
    <property type="entry name" value="FAILED AXON CONNECTIONS-RELATED"/>
    <property type="match status" value="1"/>
</dbReference>
<dbReference type="SFLD" id="SFLDS00019">
    <property type="entry name" value="Glutathione_Transferase_(cytos"/>
    <property type="match status" value="1"/>
</dbReference>
<protein>
    <submittedName>
        <fullName evidence="2">Glutathione S-transferase</fullName>
    </submittedName>
</protein>